<dbReference type="OrthoDB" id="5946at2759"/>
<accession>A0A5J4YXU4</accession>
<evidence type="ECO:0000259" key="2">
    <source>
        <dbReference type="Pfam" id="PF12697"/>
    </source>
</evidence>
<dbReference type="Pfam" id="PF12697">
    <property type="entry name" value="Abhydrolase_6"/>
    <property type="match status" value="1"/>
</dbReference>
<keyword evidence="3" id="KW-0012">Acyltransferase</keyword>
<keyword evidence="3" id="KW-0808">Transferase</keyword>
<evidence type="ECO:0000313" key="3">
    <source>
        <dbReference type="EMBL" id="KAA8496176.1"/>
    </source>
</evidence>
<feature type="domain" description="AB hydrolase-1" evidence="2">
    <location>
        <begin position="117"/>
        <end position="371"/>
    </location>
</feature>
<feature type="compositionally biased region" description="Basic and acidic residues" evidence="1">
    <location>
        <begin position="387"/>
        <end position="399"/>
    </location>
</feature>
<dbReference type="InterPro" id="IPR000073">
    <property type="entry name" value="AB_hydrolase_1"/>
</dbReference>
<evidence type="ECO:0000313" key="4">
    <source>
        <dbReference type="Proteomes" id="UP000324585"/>
    </source>
</evidence>
<feature type="region of interest" description="Disordered" evidence="1">
    <location>
        <begin position="387"/>
        <end position="412"/>
    </location>
</feature>
<dbReference type="Proteomes" id="UP000324585">
    <property type="component" value="Unassembled WGS sequence"/>
</dbReference>
<gene>
    <name evidence="3" type="ORF">FVE85_2331</name>
</gene>
<comment type="caution">
    <text evidence="3">The sequence shown here is derived from an EMBL/GenBank/DDBJ whole genome shotgun (WGS) entry which is preliminary data.</text>
</comment>
<protein>
    <submittedName>
        <fullName evidence="3">Acyltransferase-like protein</fullName>
    </submittedName>
</protein>
<dbReference type="GO" id="GO:0016746">
    <property type="term" value="F:acyltransferase activity"/>
    <property type="evidence" value="ECO:0007669"/>
    <property type="project" value="UniProtKB-KW"/>
</dbReference>
<proteinExistence type="predicted"/>
<feature type="compositionally biased region" description="Polar residues" evidence="1">
    <location>
        <begin position="26"/>
        <end position="35"/>
    </location>
</feature>
<dbReference type="SUPFAM" id="SSF53474">
    <property type="entry name" value="alpha/beta-Hydrolases"/>
    <property type="match status" value="1"/>
</dbReference>
<dbReference type="AlphaFoldDB" id="A0A5J4YXU4"/>
<dbReference type="EMBL" id="VRMN01000003">
    <property type="protein sequence ID" value="KAA8496176.1"/>
    <property type="molecule type" value="Genomic_DNA"/>
</dbReference>
<sequence>MDLGVRTCYVAAPGVARSRPLALRPTNRQPHTSLSRLPRRVQVKSTPLASDAQTPVSSDAQRMGQWVRIAANDKVRLLAYKEASDPGESKVGSRAGVWHPQPSAICVFFAGLENVPLLAAHAQALMSSGVAHVWSVQYVGRNGHERRSPSEEETRGLVTQLAARAVHLIQEQSERLAGTGCGKEGAIGASASKITILGESFGAVVAMLAATELESMEPKPLSLHRLVLVNSASALLYQPWLRRLASVAMPTLDRVRPLSTGMYPLATFVLWRILVDEARLRPELVPARGMPGRISVENASLVDTIGRIQAVLAAEADIEHAARSIQTPTLLVGAAKDALFDSVREAQRLGAVLPSSRVQILEHSAHACLLEDEININSIFGLSESKQEARKEKSTDRQTPEPGSDGLPSASRDTLGYGVDPDFRLDSQAVERGKLLLNPWRSYTRPVFLGTENLLRMREAGFLDADDGAMRRRPILFVGNHTVHGILDMPLLIEHLIDAGVTLRPLAHPAHFELFSSLTRGGWRDVVQSFGAVRATPRNYFRLLKHKQAILLYPGGAREVCRRRGEGYAVHWKENVDFVRAALKFNAVIVPFSAIGADDSVSILLDAEEQLQLPIIGELIRTQVLDRFGMDYEHLHPITTFPRPIRFYFKFHKPIELDAMKDAGREQALYELTRSQVEAGINELLEYRTRQEGIHAQRSAGPLSFLKDISQGWTF</sequence>
<reference evidence="4" key="1">
    <citation type="journal article" date="2019" name="Nat. Commun.">
        <title>Expansion of phycobilisome linker gene families in mesophilic red algae.</title>
        <authorList>
            <person name="Lee J."/>
            <person name="Kim D."/>
            <person name="Bhattacharya D."/>
            <person name="Yoon H.S."/>
        </authorList>
    </citation>
    <scope>NUCLEOTIDE SEQUENCE [LARGE SCALE GENOMIC DNA]</scope>
    <source>
        <strain evidence="4">CCMP 1328</strain>
    </source>
</reference>
<feature type="compositionally biased region" description="Polar residues" evidence="1">
    <location>
        <begin position="43"/>
        <end position="57"/>
    </location>
</feature>
<dbReference type="PANTHER" id="PTHR22753:SF14">
    <property type="entry name" value="MONOACYLGLYCEROL_DIACYLGLYCEROL O-ACYLTRANSFERASE"/>
    <property type="match status" value="1"/>
</dbReference>
<organism evidence="3 4">
    <name type="scientific">Porphyridium purpureum</name>
    <name type="common">Red alga</name>
    <name type="synonym">Porphyridium cruentum</name>
    <dbReference type="NCBI Taxonomy" id="35688"/>
    <lineage>
        <taxon>Eukaryota</taxon>
        <taxon>Rhodophyta</taxon>
        <taxon>Bangiophyceae</taxon>
        <taxon>Porphyridiales</taxon>
        <taxon>Porphyridiaceae</taxon>
        <taxon>Porphyridium</taxon>
    </lineage>
</organism>
<feature type="region of interest" description="Disordered" evidence="1">
    <location>
        <begin position="20"/>
        <end position="57"/>
    </location>
</feature>
<name>A0A5J4YXU4_PORPP</name>
<dbReference type="PANTHER" id="PTHR22753">
    <property type="entry name" value="TRANSMEMBRANE PROTEIN 68"/>
    <property type="match status" value="1"/>
</dbReference>
<dbReference type="InterPro" id="IPR029058">
    <property type="entry name" value="AB_hydrolase_fold"/>
</dbReference>
<evidence type="ECO:0000256" key="1">
    <source>
        <dbReference type="SAM" id="MobiDB-lite"/>
    </source>
</evidence>
<keyword evidence="4" id="KW-1185">Reference proteome</keyword>
<dbReference type="GO" id="GO:0016020">
    <property type="term" value="C:membrane"/>
    <property type="evidence" value="ECO:0007669"/>
    <property type="project" value="TreeGrafter"/>
</dbReference>
<dbReference type="Gene3D" id="3.40.50.1820">
    <property type="entry name" value="alpha/beta hydrolase"/>
    <property type="match status" value="1"/>
</dbReference>